<feature type="domain" description="MEDS" evidence="1">
    <location>
        <begin position="29"/>
        <end position="137"/>
    </location>
</feature>
<accession>A0A0F9A585</accession>
<dbReference type="EMBL" id="LAZR01044441">
    <property type="protein sequence ID" value="KKL04640.1"/>
    <property type="molecule type" value="Genomic_DNA"/>
</dbReference>
<dbReference type="AlphaFoldDB" id="A0A0F9A585"/>
<name>A0A0F9A585_9ZZZZ</name>
<dbReference type="InterPro" id="IPR025847">
    <property type="entry name" value="MEDS_domain"/>
</dbReference>
<comment type="caution">
    <text evidence="2">The sequence shown here is derived from an EMBL/GenBank/DDBJ whole genome shotgun (WGS) entry which is preliminary data.</text>
</comment>
<evidence type="ECO:0000313" key="2">
    <source>
        <dbReference type="EMBL" id="KKL04640.1"/>
    </source>
</evidence>
<protein>
    <recommendedName>
        <fullName evidence="1">MEDS domain-containing protein</fullName>
    </recommendedName>
</protein>
<sequence length="138" mass="15829">MILIKEAKQAETKNETVPVAKIPMGPNHLLFYKSREELINMLIPFFKTGLENNQFCIWGPTRLLNKEDISKVMAEAVPCFDEYTKTGQMTILPHDGYDPKESIFSPQSVFEGIAGLMKSIKPWLYDGIRLTGDRTWFE</sequence>
<evidence type="ECO:0000259" key="1">
    <source>
        <dbReference type="Pfam" id="PF14417"/>
    </source>
</evidence>
<reference evidence="2" key="1">
    <citation type="journal article" date="2015" name="Nature">
        <title>Complex archaea that bridge the gap between prokaryotes and eukaryotes.</title>
        <authorList>
            <person name="Spang A."/>
            <person name="Saw J.H."/>
            <person name="Jorgensen S.L."/>
            <person name="Zaremba-Niedzwiedzka K."/>
            <person name="Martijn J."/>
            <person name="Lind A.E."/>
            <person name="van Eijk R."/>
            <person name="Schleper C."/>
            <person name="Guy L."/>
            <person name="Ettema T.J."/>
        </authorList>
    </citation>
    <scope>NUCLEOTIDE SEQUENCE</scope>
</reference>
<gene>
    <name evidence="2" type="ORF">LCGC14_2614030</name>
</gene>
<organism evidence="2">
    <name type="scientific">marine sediment metagenome</name>
    <dbReference type="NCBI Taxonomy" id="412755"/>
    <lineage>
        <taxon>unclassified sequences</taxon>
        <taxon>metagenomes</taxon>
        <taxon>ecological metagenomes</taxon>
    </lineage>
</organism>
<proteinExistence type="predicted"/>
<dbReference type="Pfam" id="PF14417">
    <property type="entry name" value="MEDS"/>
    <property type="match status" value="1"/>
</dbReference>